<protein>
    <submittedName>
        <fullName evidence="6">Toxin secretion/phage lysis holin</fullName>
    </submittedName>
</protein>
<dbReference type="InterPro" id="IPR006480">
    <property type="entry name" value="Phage_holin_4_1"/>
</dbReference>
<proteinExistence type="predicted"/>
<keyword evidence="7" id="KW-1185">Reference proteome</keyword>
<name>C0EB78_9FIRM</name>
<comment type="caution">
    <text evidence="6">The sequence shown here is derived from an EMBL/GenBank/DDBJ whole genome shotgun (WGS) entry which is preliminary data.</text>
</comment>
<dbReference type="STRING" id="537013.CLOSTMETH_01095"/>
<dbReference type="Proteomes" id="UP000003340">
    <property type="component" value="Unassembled WGS sequence"/>
</dbReference>
<reference evidence="6 7" key="2">
    <citation type="submission" date="2009-02" db="EMBL/GenBank/DDBJ databases">
        <title>Draft genome sequence of Clostridium methylpentosum (DSM 5476).</title>
        <authorList>
            <person name="Sudarsanam P."/>
            <person name="Ley R."/>
            <person name="Guruge J."/>
            <person name="Turnbaugh P.J."/>
            <person name="Mahowald M."/>
            <person name="Liep D."/>
            <person name="Gordon J."/>
        </authorList>
    </citation>
    <scope>NUCLEOTIDE SEQUENCE [LARGE SCALE GENOMIC DNA]</scope>
    <source>
        <strain evidence="6 7">DSM 5476</strain>
    </source>
</reference>
<evidence type="ECO:0000256" key="2">
    <source>
        <dbReference type="ARBA" id="ARBA00022692"/>
    </source>
</evidence>
<feature type="transmembrane region" description="Helical" evidence="5">
    <location>
        <begin position="100"/>
        <end position="122"/>
    </location>
</feature>
<dbReference type="HOGENOM" id="CLU_125939_0_2_9"/>
<evidence type="ECO:0000313" key="7">
    <source>
        <dbReference type="Proteomes" id="UP000003340"/>
    </source>
</evidence>
<evidence type="ECO:0000256" key="5">
    <source>
        <dbReference type="SAM" id="Phobius"/>
    </source>
</evidence>
<evidence type="ECO:0000256" key="4">
    <source>
        <dbReference type="ARBA" id="ARBA00023136"/>
    </source>
</evidence>
<keyword evidence="3 5" id="KW-1133">Transmembrane helix</keyword>
<dbReference type="eggNOG" id="COG4824">
    <property type="taxonomic scope" value="Bacteria"/>
</dbReference>
<keyword evidence="4 5" id="KW-0472">Membrane</keyword>
<reference evidence="6 7" key="1">
    <citation type="submission" date="2009-01" db="EMBL/GenBank/DDBJ databases">
        <authorList>
            <person name="Fulton L."/>
            <person name="Clifton S."/>
            <person name="Fulton B."/>
            <person name="Xu J."/>
            <person name="Minx P."/>
            <person name="Pepin K.H."/>
            <person name="Johnson M."/>
            <person name="Bhonagiri V."/>
            <person name="Nash W.E."/>
            <person name="Mardis E.R."/>
            <person name="Wilson R.K."/>
        </authorList>
    </citation>
    <scope>NUCLEOTIDE SEQUENCE [LARGE SCALE GENOMIC DNA]</scope>
    <source>
        <strain evidence="6 7">DSM 5476</strain>
    </source>
</reference>
<dbReference type="AlphaFoldDB" id="C0EB78"/>
<evidence type="ECO:0000256" key="1">
    <source>
        <dbReference type="ARBA" id="ARBA00004141"/>
    </source>
</evidence>
<keyword evidence="2 5" id="KW-0812">Transmembrane</keyword>
<evidence type="ECO:0000256" key="3">
    <source>
        <dbReference type="ARBA" id="ARBA00022989"/>
    </source>
</evidence>
<gene>
    <name evidence="6" type="ORF">CLOSTMETH_01095</name>
</gene>
<dbReference type="Pfam" id="PF05105">
    <property type="entry name" value="Phage_holin_4_1"/>
    <property type="match status" value="1"/>
</dbReference>
<evidence type="ECO:0000313" key="6">
    <source>
        <dbReference type="EMBL" id="EEG31298.1"/>
    </source>
</evidence>
<comment type="subcellular location">
    <subcellularLocation>
        <location evidence="1">Membrane</location>
        <topology evidence="1">Multi-pass membrane protein</topology>
    </subcellularLocation>
</comment>
<dbReference type="NCBIfam" id="TIGR01593">
    <property type="entry name" value="holin_tox_secr"/>
    <property type="match status" value="1"/>
</dbReference>
<dbReference type="EMBL" id="ACEC01000040">
    <property type="protein sequence ID" value="EEG31298.1"/>
    <property type="molecule type" value="Genomic_DNA"/>
</dbReference>
<feature type="transmembrane region" description="Helical" evidence="5">
    <location>
        <begin position="61"/>
        <end position="79"/>
    </location>
</feature>
<organism evidence="6 7">
    <name type="scientific">[Clostridium] methylpentosum DSM 5476</name>
    <dbReference type="NCBI Taxonomy" id="537013"/>
    <lineage>
        <taxon>Bacteria</taxon>
        <taxon>Bacillati</taxon>
        <taxon>Bacillota</taxon>
        <taxon>Clostridia</taxon>
        <taxon>Eubacteriales</taxon>
        <taxon>Oscillospiraceae</taxon>
        <taxon>Oscillospiraceae incertae sedis</taxon>
    </lineage>
</organism>
<sequence>MPWWYNKSDGAAPAALPFFSGYLLQKRPIGGLVMSLSSHSLAFPISALGEAVAKALGGWDPLLAALVTFVLLDSLSGLIRAAAQKKFSLKSAVLGILKKGMIFIVVTASCTLEAILGETLALREVVLLFFLSNEGLSLLENASAFLPIPEKLREVLLQLRQKEDQ</sequence>
<accession>C0EB78</accession>
<dbReference type="GO" id="GO:0016020">
    <property type="term" value="C:membrane"/>
    <property type="evidence" value="ECO:0007669"/>
    <property type="project" value="UniProtKB-SubCell"/>
</dbReference>